<feature type="region of interest" description="Disordered" evidence="1">
    <location>
        <begin position="36"/>
        <end position="224"/>
    </location>
</feature>
<dbReference type="RefSeq" id="XP_028877089.1">
    <property type="nucleotide sequence ID" value="XM_029031624.1"/>
</dbReference>
<protein>
    <recommendedName>
        <fullName evidence="5">Mucin-associated surface protein (MASP)</fullName>
    </recommendedName>
</protein>
<evidence type="ECO:0000256" key="2">
    <source>
        <dbReference type="SAM" id="SignalP"/>
    </source>
</evidence>
<comment type="caution">
    <text evidence="3">The sequence shown here is derived from an EMBL/GenBank/DDBJ whole genome shotgun (WGS) entry which is preliminary data.</text>
</comment>
<feature type="signal peptide" evidence="2">
    <location>
        <begin position="1"/>
        <end position="17"/>
    </location>
</feature>
<feature type="compositionally biased region" description="Basic and acidic residues" evidence="1">
    <location>
        <begin position="36"/>
        <end position="52"/>
    </location>
</feature>
<feature type="compositionally biased region" description="Basic and acidic residues" evidence="1">
    <location>
        <begin position="209"/>
        <end position="218"/>
    </location>
</feature>
<accession>A0A1X0NEY4</accession>
<sequence>LLFLFLIIVCLSLTAEASDTSHALETLQKTDDHHTLETETSIERNKTCKVDQPDCESPLEDSIGESSQVKHDGGEEPPSRRDDVAGGGDSLLKGGKKDAPSLQNRDDNTLARTSGLESAVAASRSHSAEEEEVDSSLPESQETPSSGAKAPPEGNKDSSQAHNSHEQSDSHVNEEEREREKQVGDTQQEALKPSQEAASGEASSVQDSGLHENRKPLSDHTSPS</sequence>
<keyword evidence="2" id="KW-0732">Signal</keyword>
<gene>
    <name evidence="3" type="ORF">TM35_001021100</name>
</gene>
<feature type="compositionally biased region" description="Acidic residues" evidence="1">
    <location>
        <begin position="53"/>
        <end position="63"/>
    </location>
</feature>
<feature type="compositionally biased region" description="Basic and acidic residues" evidence="1">
    <location>
        <begin position="163"/>
        <end position="183"/>
    </location>
</feature>
<organism evidence="3 4">
    <name type="scientific">Trypanosoma theileri</name>
    <dbReference type="NCBI Taxonomy" id="67003"/>
    <lineage>
        <taxon>Eukaryota</taxon>
        <taxon>Discoba</taxon>
        <taxon>Euglenozoa</taxon>
        <taxon>Kinetoplastea</taxon>
        <taxon>Metakinetoplastina</taxon>
        <taxon>Trypanosomatida</taxon>
        <taxon>Trypanosomatidae</taxon>
        <taxon>Trypanosoma</taxon>
    </lineage>
</organism>
<evidence type="ECO:0000313" key="3">
    <source>
        <dbReference type="EMBL" id="ORC81945.1"/>
    </source>
</evidence>
<feature type="chain" id="PRO_5012574885" description="Mucin-associated surface protein (MASP)" evidence="2">
    <location>
        <begin position="18"/>
        <end position="224"/>
    </location>
</feature>
<dbReference type="AlphaFoldDB" id="A0A1X0NEY4"/>
<evidence type="ECO:0000256" key="1">
    <source>
        <dbReference type="SAM" id="MobiDB-lite"/>
    </source>
</evidence>
<feature type="compositionally biased region" description="Basic and acidic residues" evidence="1">
    <location>
        <begin position="68"/>
        <end position="84"/>
    </location>
</feature>
<keyword evidence="4" id="KW-1185">Reference proteome</keyword>
<name>A0A1X0NEY4_9TRYP</name>
<dbReference type="VEuPathDB" id="TriTrypDB:TM35_001021100"/>
<evidence type="ECO:0008006" key="5">
    <source>
        <dbReference type="Google" id="ProtNLM"/>
    </source>
</evidence>
<feature type="non-terminal residue" evidence="3">
    <location>
        <position position="224"/>
    </location>
</feature>
<proteinExistence type="predicted"/>
<dbReference type="EMBL" id="NBCO01000102">
    <property type="protein sequence ID" value="ORC81945.1"/>
    <property type="molecule type" value="Genomic_DNA"/>
</dbReference>
<dbReference type="GeneID" id="39991404"/>
<dbReference type="Proteomes" id="UP000192257">
    <property type="component" value="Unassembled WGS sequence"/>
</dbReference>
<feature type="compositionally biased region" description="Basic and acidic residues" evidence="1">
    <location>
        <begin position="95"/>
        <end position="109"/>
    </location>
</feature>
<reference evidence="3 4" key="1">
    <citation type="submission" date="2017-03" db="EMBL/GenBank/DDBJ databases">
        <title>An alternative strategy for trypanosome survival in the mammalian bloodstream revealed through genome and transcriptome analysis of the ubiquitous bovine parasite Trypanosoma (Megatrypanum) theileri.</title>
        <authorList>
            <person name="Kelly S."/>
            <person name="Ivens A."/>
            <person name="Mott A."/>
            <person name="O'Neill E."/>
            <person name="Emms D."/>
            <person name="Macleod O."/>
            <person name="Voorheis P."/>
            <person name="Matthews J."/>
            <person name="Matthews K."/>
            <person name="Carrington M."/>
        </authorList>
    </citation>
    <scope>NUCLEOTIDE SEQUENCE [LARGE SCALE GENOMIC DNA]</scope>
    <source>
        <strain evidence="3">Edinburgh</strain>
    </source>
</reference>
<feature type="compositionally biased region" description="Polar residues" evidence="1">
    <location>
        <begin position="137"/>
        <end position="146"/>
    </location>
</feature>
<feature type="non-terminal residue" evidence="3">
    <location>
        <position position="1"/>
    </location>
</feature>
<evidence type="ECO:0000313" key="4">
    <source>
        <dbReference type="Proteomes" id="UP000192257"/>
    </source>
</evidence>